<gene>
    <name evidence="2" type="ORF">P154DRAFT_576698</name>
</gene>
<protein>
    <submittedName>
        <fullName evidence="2">HET-domain-containing protein</fullName>
    </submittedName>
</protein>
<dbReference type="Proteomes" id="UP000799779">
    <property type="component" value="Unassembled WGS sequence"/>
</dbReference>
<dbReference type="Pfam" id="PF06985">
    <property type="entry name" value="HET"/>
    <property type="match status" value="1"/>
</dbReference>
<feature type="domain" description="Heterokaryon incompatibility" evidence="1">
    <location>
        <begin position="70"/>
        <end position="233"/>
    </location>
</feature>
<dbReference type="AlphaFoldDB" id="A0A6A5WG73"/>
<dbReference type="EMBL" id="ML977593">
    <property type="protein sequence ID" value="KAF1999779.1"/>
    <property type="molecule type" value="Genomic_DNA"/>
</dbReference>
<accession>A0A6A5WG73</accession>
<evidence type="ECO:0000313" key="2">
    <source>
        <dbReference type="EMBL" id="KAF1999779.1"/>
    </source>
</evidence>
<dbReference type="Pfam" id="PF26639">
    <property type="entry name" value="Het-6_barrel"/>
    <property type="match status" value="1"/>
</dbReference>
<proteinExistence type="predicted"/>
<name>A0A6A5WG73_9PLEO</name>
<dbReference type="PANTHER" id="PTHR24148">
    <property type="entry name" value="ANKYRIN REPEAT DOMAIN-CONTAINING PROTEIN 39 HOMOLOG-RELATED"/>
    <property type="match status" value="1"/>
</dbReference>
<dbReference type="InterPro" id="IPR052895">
    <property type="entry name" value="HetReg/Transcr_Mod"/>
</dbReference>
<organism evidence="2 3">
    <name type="scientific">Amniculicola lignicola CBS 123094</name>
    <dbReference type="NCBI Taxonomy" id="1392246"/>
    <lineage>
        <taxon>Eukaryota</taxon>
        <taxon>Fungi</taxon>
        <taxon>Dikarya</taxon>
        <taxon>Ascomycota</taxon>
        <taxon>Pezizomycotina</taxon>
        <taxon>Dothideomycetes</taxon>
        <taxon>Pleosporomycetidae</taxon>
        <taxon>Pleosporales</taxon>
        <taxon>Amniculicolaceae</taxon>
        <taxon>Amniculicola</taxon>
    </lineage>
</organism>
<sequence>MPSLLRFLEPLVTVASVYFLHRLANPRHRYSKLDSSNPHIRLVTVHAGSWKDDIRCILHTVPFNSSTPSYEALSYVWGDKNSTRSIVLNGTKFMITENLWLALRRLRDPYASRILWIDAICINQDDDDERSHQVSIMGKIYGKCTKVNLWLGEDKEIKRNMFHYSLPPVSDVGKRAFELLRLLGSNDHLTSMACFDTTDPSELRSTRNWEHYFEALGEVLGSPWWRRIWVVQELALPEKAEFIFASEIWNYDTLRNAVDHFTRHCASCCEPLYSRYRSTDPLTTGVVGPMASILHCLFVIRYCLKKGEILTLAELRTLLCASHATDQRDLFYGLLGLVTTAQEITSDFRPDYTLHPKAALTRAVVREIDRSQSLDIITGPRRSWNQGDVNDPGDMPQWLAPSSYVSMPQSEGNFTYRAFLRNTSYNASGDHAPQVQLLDDSILRLRSVRIDKIKLVGERCTSAKRCHIFIKGWLQTVGLEDPMTWPLIPPPLDSLHDSFWKTICCDRLQEDYVVARPLKFRRPNHEDYLAIRKWLIEAMDNTQLLPPNFPAQWSPFSGAQSLFPRKICLTENGLLGLAPKGTVPGDEVRVLAGCSVPFFLHPRGETVSGGTTRATPSYDVLGDGYVHGIMEGEALAGTAKETAWEWIDLH</sequence>
<evidence type="ECO:0000259" key="1">
    <source>
        <dbReference type="Pfam" id="PF06985"/>
    </source>
</evidence>
<keyword evidence="3" id="KW-1185">Reference proteome</keyword>
<reference evidence="2" key="1">
    <citation type="journal article" date="2020" name="Stud. Mycol.">
        <title>101 Dothideomycetes genomes: a test case for predicting lifestyles and emergence of pathogens.</title>
        <authorList>
            <person name="Haridas S."/>
            <person name="Albert R."/>
            <person name="Binder M."/>
            <person name="Bloem J."/>
            <person name="Labutti K."/>
            <person name="Salamov A."/>
            <person name="Andreopoulos B."/>
            <person name="Baker S."/>
            <person name="Barry K."/>
            <person name="Bills G."/>
            <person name="Bluhm B."/>
            <person name="Cannon C."/>
            <person name="Castanera R."/>
            <person name="Culley D."/>
            <person name="Daum C."/>
            <person name="Ezra D."/>
            <person name="Gonzalez J."/>
            <person name="Henrissat B."/>
            <person name="Kuo A."/>
            <person name="Liang C."/>
            <person name="Lipzen A."/>
            <person name="Lutzoni F."/>
            <person name="Magnuson J."/>
            <person name="Mondo S."/>
            <person name="Nolan M."/>
            <person name="Ohm R."/>
            <person name="Pangilinan J."/>
            <person name="Park H.-J."/>
            <person name="Ramirez L."/>
            <person name="Alfaro M."/>
            <person name="Sun H."/>
            <person name="Tritt A."/>
            <person name="Yoshinaga Y."/>
            <person name="Zwiers L.-H."/>
            <person name="Turgeon B."/>
            <person name="Goodwin S."/>
            <person name="Spatafora J."/>
            <person name="Crous P."/>
            <person name="Grigoriev I."/>
        </authorList>
    </citation>
    <scope>NUCLEOTIDE SEQUENCE</scope>
    <source>
        <strain evidence="2">CBS 123094</strain>
    </source>
</reference>
<dbReference type="InterPro" id="IPR010730">
    <property type="entry name" value="HET"/>
</dbReference>
<dbReference type="PANTHER" id="PTHR24148:SF73">
    <property type="entry name" value="HET DOMAIN PROTEIN (AFU_ORTHOLOGUE AFUA_8G01020)"/>
    <property type="match status" value="1"/>
</dbReference>
<evidence type="ECO:0000313" key="3">
    <source>
        <dbReference type="Proteomes" id="UP000799779"/>
    </source>
</evidence>
<dbReference type="OrthoDB" id="2157530at2759"/>